<dbReference type="EMBL" id="WOCE01000012">
    <property type="protein sequence ID" value="KAE9602299.1"/>
    <property type="molecule type" value="Genomic_DNA"/>
</dbReference>
<proteinExistence type="predicted"/>
<accession>A0A6A4PL98</accession>
<evidence type="ECO:0000313" key="1">
    <source>
        <dbReference type="EMBL" id="KAE9602299.1"/>
    </source>
</evidence>
<organism evidence="1 2">
    <name type="scientific">Lupinus albus</name>
    <name type="common">White lupine</name>
    <name type="synonym">Lupinus termis</name>
    <dbReference type="NCBI Taxonomy" id="3870"/>
    <lineage>
        <taxon>Eukaryota</taxon>
        <taxon>Viridiplantae</taxon>
        <taxon>Streptophyta</taxon>
        <taxon>Embryophyta</taxon>
        <taxon>Tracheophyta</taxon>
        <taxon>Spermatophyta</taxon>
        <taxon>Magnoliopsida</taxon>
        <taxon>eudicotyledons</taxon>
        <taxon>Gunneridae</taxon>
        <taxon>Pentapetalae</taxon>
        <taxon>rosids</taxon>
        <taxon>fabids</taxon>
        <taxon>Fabales</taxon>
        <taxon>Fabaceae</taxon>
        <taxon>Papilionoideae</taxon>
        <taxon>50 kb inversion clade</taxon>
        <taxon>genistoids sensu lato</taxon>
        <taxon>core genistoids</taxon>
        <taxon>Genisteae</taxon>
        <taxon>Lupinus</taxon>
    </lineage>
</organism>
<name>A0A6A4PL98_LUPAL</name>
<protein>
    <submittedName>
        <fullName evidence="1">Uncharacterized protein</fullName>
    </submittedName>
</protein>
<keyword evidence="2" id="KW-1185">Reference proteome</keyword>
<sequence length="50" mass="6163">MFGKNVARELSLQIMRERYTNHSLNPFVRRKYILHALENRFRVFFFTNNS</sequence>
<comment type="caution">
    <text evidence="1">The sequence shown here is derived from an EMBL/GenBank/DDBJ whole genome shotgun (WGS) entry which is preliminary data.</text>
</comment>
<gene>
    <name evidence="1" type="ORF">Lalb_Chr12g0198091</name>
</gene>
<reference evidence="2" key="1">
    <citation type="journal article" date="2020" name="Nat. Commun.">
        <title>Genome sequence of the cluster root forming white lupin.</title>
        <authorList>
            <person name="Hufnagel B."/>
            <person name="Marques A."/>
            <person name="Soriano A."/>
            <person name="Marques L."/>
            <person name="Divol F."/>
            <person name="Doumas P."/>
            <person name="Sallet E."/>
            <person name="Mancinotti D."/>
            <person name="Carrere S."/>
            <person name="Marande W."/>
            <person name="Arribat S."/>
            <person name="Keller J."/>
            <person name="Huneau C."/>
            <person name="Blein T."/>
            <person name="Aime D."/>
            <person name="Laguerre M."/>
            <person name="Taylor J."/>
            <person name="Schubert V."/>
            <person name="Nelson M."/>
            <person name="Geu-Flores F."/>
            <person name="Crespi M."/>
            <person name="Gallardo-Guerrero K."/>
            <person name="Delaux P.-M."/>
            <person name="Salse J."/>
            <person name="Berges H."/>
            <person name="Guyot R."/>
            <person name="Gouzy J."/>
            <person name="Peret B."/>
        </authorList>
    </citation>
    <scope>NUCLEOTIDE SEQUENCE [LARGE SCALE GENOMIC DNA]</scope>
    <source>
        <strain evidence="2">cv. Amiga</strain>
    </source>
</reference>
<evidence type="ECO:0000313" key="2">
    <source>
        <dbReference type="Proteomes" id="UP000447434"/>
    </source>
</evidence>
<dbReference type="AlphaFoldDB" id="A0A6A4PL98"/>
<dbReference type="Proteomes" id="UP000447434">
    <property type="component" value="Chromosome 12"/>
</dbReference>